<keyword evidence="3" id="KW-1185">Reference proteome</keyword>
<keyword evidence="1" id="KW-0472">Membrane</keyword>
<gene>
    <name evidence="2" type="ORF">GCM10008090_34120</name>
</gene>
<dbReference type="Proteomes" id="UP000614811">
    <property type="component" value="Unassembled WGS sequence"/>
</dbReference>
<evidence type="ECO:0000256" key="1">
    <source>
        <dbReference type="SAM" id="Phobius"/>
    </source>
</evidence>
<dbReference type="InterPro" id="IPR021913">
    <property type="entry name" value="DUF3526"/>
</dbReference>
<dbReference type="Pfam" id="PF12040">
    <property type="entry name" value="DUF3526"/>
    <property type="match status" value="1"/>
</dbReference>
<protein>
    <submittedName>
        <fullName evidence="2">ABC transporter permease</fullName>
    </submittedName>
</protein>
<feature type="transmembrane region" description="Helical" evidence="1">
    <location>
        <begin position="172"/>
        <end position="193"/>
    </location>
</feature>
<proteinExistence type="predicted"/>
<organism evidence="2 3">
    <name type="scientific">Arenicella chitinivorans</name>
    <dbReference type="NCBI Taxonomy" id="1329800"/>
    <lineage>
        <taxon>Bacteria</taxon>
        <taxon>Pseudomonadati</taxon>
        <taxon>Pseudomonadota</taxon>
        <taxon>Gammaproteobacteria</taxon>
        <taxon>Arenicellales</taxon>
        <taxon>Arenicellaceae</taxon>
        <taxon>Arenicella</taxon>
    </lineage>
</organism>
<feature type="transmembrane region" description="Helical" evidence="1">
    <location>
        <begin position="205"/>
        <end position="225"/>
    </location>
</feature>
<evidence type="ECO:0000313" key="2">
    <source>
        <dbReference type="EMBL" id="GHA21381.1"/>
    </source>
</evidence>
<sequence length="478" mass="53656">MNSIVRIAREEWRQWSRSKLTVLCLIVFSALLLFTTVLNTLELREAQHQRLHQQQQAEETFLNQPNRHPHRMVHYGHYVFRAPPPLAMFDSGVDAVTGQSMFLEGHRQNSAMFADARAQARTGGFGKLTPAKLYHLFLPLLIIALGHGVILREREARTLGPLLSQGVTGISLYQGKLVAMGALIGLLSLPALFSSVTSSFYGESFLTSLTLYVGNLLYLCIWAVLTLLVSITTRSRAVALGVLSTIWVLSVLVIPRIGVTSASANLPSEGKILTDMRMNEDLRKLGDGHNAADPAFAQFRVSLLSQYNVKSVEELPLNFRGMVASRSEAELTKTLNLYAEKRMQRELDQANHLSNFKWLSPYLAISGASRNLAGTDLETHHRFLREAESLRYDFVQGLNQAHIEKLSYLDDINRNKGEEGWKRARVDSDNWRVLKEFRFTPDPAMERVGRATPKLGALLIWLVVILGLGMITARRLKP</sequence>
<comment type="caution">
    <text evidence="2">The sequence shown here is derived from an EMBL/GenBank/DDBJ whole genome shotgun (WGS) entry which is preliminary data.</text>
</comment>
<evidence type="ECO:0000313" key="3">
    <source>
        <dbReference type="Proteomes" id="UP000614811"/>
    </source>
</evidence>
<keyword evidence="1" id="KW-1133">Transmembrane helix</keyword>
<name>A0A918S322_9GAMM</name>
<accession>A0A918S322</accession>
<dbReference type="EMBL" id="BMXA01000010">
    <property type="protein sequence ID" value="GHA21381.1"/>
    <property type="molecule type" value="Genomic_DNA"/>
</dbReference>
<dbReference type="PANTHER" id="PTHR43471">
    <property type="entry name" value="ABC TRANSPORTER PERMEASE"/>
    <property type="match status" value="1"/>
</dbReference>
<reference evidence="2" key="2">
    <citation type="submission" date="2020-09" db="EMBL/GenBank/DDBJ databases">
        <authorList>
            <person name="Sun Q."/>
            <person name="Kim S."/>
        </authorList>
    </citation>
    <scope>NUCLEOTIDE SEQUENCE</scope>
    <source>
        <strain evidence="2">KCTC 12711</strain>
    </source>
</reference>
<feature type="transmembrane region" description="Helical" evidence="1">
    <location>
        <begin position="237"/>
        <end position="258"/>
    </location>
</feature>
<feature type="transmembrane region" description="Helical" evidence="1">
    <location>
        <begin position="133"/>
        <end position="151"/>
    </location>
</feature>
<feature type="transmembrane region" description="Helical" evidence="1">
    <location>
        <begin position="455"/>
        <end position="473"/>
    </location>
</feature>
<reference evidence="2" key="1">
    <citation type="journal article" date="2014" name="Int. J. Syst. Evol. Microbiol.">
        <title>Complete genome sequence of Corynebacterium casei LMG S-19264T (=DSM 44701T), isolated from a smear-ripened cheese.</title>
        <authorList>
            <consortium name="US DOE Joint Genome Institute (JGI-PGF)"/>
            <person name="Walter F."/>
            <person name="Albersmeier A."/>
            <person name="Kalinowski J."/>
            <person name="Ruckert C."/>
        </authorList>
    </citation>
    <scope>NUCLEOTIDE SEQUENCE</scope>
    <source>
        <strain evidence="2">KCTC 12711</strain>
    </source>
</reference>
<dbReference type="PANTHER" id="PTHR43471:SF1">
    <property type="entry name" value="ABC TRANSPORTER PERMEASE PROTEIN NOSY-RELATED"/>
    <property type="match status" value="1"/>
</dbReference>
<dbReference type="RefSeq" id="WP_189402927.1">
    <property type="nucleotide sequence ID" value="NZ_BMXA01000010.1"/>
</dbReference>
<keyword evidence="1" id="KW-0812">Transmembrane</keyword>
<dbReference type="AlphaFoldDB" id="A0A918S322"/>
<feature type="transmembrane region" description="Helical" evidence="1">
    <location>
        <begin position="20"/>
        <end position="41"/>
    </location>
</feature>